<name>A0A1H3KMX4_9PSEU</name>
<dbReference type="InterPro" id="IPR012349">
    <property type="entry name" value="Split_barrel_FMN-bd"/>
</dbReference>
<keyword evidence="1" id="KW-0560">Oxidoreductase</keyword>
<dbReference type="PANTHER" id="PTHR30466:SF1">
    <property type="entry name" value="FMN REDUCTASE (NADH) RUTF"/>
    <property type="match status" value="1"/>
</dbReference>
<dbReference type="EMBL" id="FNOK01000028">
    <property type="protein sequence ID" value="SDY53095.1"/>
    <property type="molecule type" value="Genomic_DNA"/>
</dbReference>
<feature type="domain" description="Flavin reductase like" evidence="2">
    <location>
        <begin position="18"/>
        <end position="161"/>
    </location>
</feature>
<dbReference type="GO" id="GO:0042602">
    <property type="term" value="F:riboflavin reductase (NADPH) activity"/>
    <property type="evidence" value="ECO:0007669"/>
    <property type="project" value="TreeGrafter"/>
</dbReference>
<organism evidence="3 4">
    <name type="scientific">Saccharopolyspora shandongensis</name>
    <dbReference type="NCBI Taxonomy" id="418495"/>
    <lineage>
        <taxon>Bacteria</taxon>
        <taxon>Bacillati</taxon>
        <taxon>Actinomycetota</taxon>
        <taxon>Actinomycetes</taxon>
        <taxon>Pseudonocardiales</taxon>
        <taxon>Pseudonocardiaceae</taxon>
        <taxon>Saccharopolyspora</taxon>
    </lineage>
</organism>
<gene>
    <name evidence="3" type="ORF">SAMN05216215_102894</name>
</gene>
<dbReference type="SMART" id="SM00903">
    <property type="entry name" value="Flavin_Reduct"/>
    <property type="match status" value="1"/>
</dbReference>
<accession>A0A1H3KMX4</accession>
<dbReference type="STRING" id="418495.SAMN05216215_102894"/>
<evidence type="ECO:0000313" key="3">
    <source>
        <dbReference type="EMBL" id="SDY53095.1"/>
    </source>
</evidence>
<evidence type="ECO:0000256" key="1">
    <source>
        <dbReference type="ARBA" id="ARBA00023002"/>
    </source>
</evidence>
<dbReference type="SUPFAM" id="SSF50475">
    <property type="entry name" value="FMN-binding split barrel"/>
    <property type="match status" value="1"/>
</dbReference>
<sequence length="164" mass="17433">MSIQTQEHELADSLRRTARRFATGVTIAAVSHASGTHALTANSFVTLSLRPALVGISVQREGRMRQLVEEVGVFGISVLNEAQGDCARRYADRHRDRDAPEFTPAAGGAPVVAGCVAHFSCGLDRIDPVGDHDLIIGSVLDCAVADELRPPLIFLDGGFLKSVG</sequence>
<dbReference type="AlphaFoldDB" id="A0A1H3KMX4"/>
<dbReference type="RefSeq" id="WP_177226702.1">
    <property type="nucleotide sequence ID" value="NZ_FNOK01000028.1"/>
</dbReference>
<dbReference type="PANTHER" id="PTHR30466">
    <property type="entry name" value="FLAVIN REDUCTASE"/>
    <property type="match status" value="1"/>
</dbReference>
<protein>
    <submittedName>
        <fullName evidence="3">NADH-FMN oxidoreductase RutF, flavin reductase (DIM6/NTAB) family</fullName>
    </submittedName>
</protein>
<proteinExistence type="predicted"/>
<dbReference type="InterPro" id="IPR002563">
    <property type="entry name" value="Flavin_Rdtase-like_dom"/>
</dbReference>
<dbReference type="InterPro" id="IPR050268">
    <property type="entry name" value="NADH-dep_flavin_reductase"/>
</dbReference>
<keyword evidence="4" id="KW-1185">Reference proteome</keyword>
<dbReference type="GO" id="GO:0010181">
    <property type="term" value="F:FMN binding"/>
    <property type="evidence" value="ECO:0007669"/>
    <property type="project" value="InterPro"/>
</dbReference>
<dbReference type="Proteomes" id="UP000199529">
    <property type="component" value="Unassembled WGS sequence"/>
</dbReference>
<evidence type="ECO:0000259" key="2">
    <source>
        <dbReference type="SMART" id="SM00903"/>
    </source>
</evidence>
<evidence type="ECO:0000313" key="4">
    <source>
        <dbReference type="Proteomes" id="UP000199529"/>
    </source>
</evidence>
<dbReference type="Pfam" id="PF01613">
    <property type="entry name" value="Flavin_Reduct"/>
    <property type="match status" value="1"/>
</dbReference>
<reference evidence="4" key="1">
    <citation type="submission" date="2016-10" db="EMBL/GenBank/DDBJ databases">
        <authorList>
            <person name="Varghese N."/>
            <person name="Submissions S."/>
        </authorList>
    </citation>
    <scope>NUCLEOTIDE SEQUENCE [LARGE SCALE GENOMIC DNA]</scope>
    <source>
        <strain evidence="4">CGMCC 4.3530</strain>
    </source>
</reference>
<dbReference type="Gene3D" id="2.30.110.10">
    <property type="entry name" value="Electron Transport, Fmn-binding Protein, Chain A"/>
    <property type="match status" value="1"/>
</dbReference>